<proteinExistence type="predicted"/>
<dbReference type="EMBL" id="CVRS01000085">
    <property type="protein sequence ID" value="CRL40785.1"/>
    <property type="molecule type" value="Genomic_DNA"/>
</dbReference>
<dbReference type="InterPro" id="IPR025164">
    <property type="entry name" value="Toastrack_DUF4097"/>
</dbReference>
<organism evidence="2 3">
    <name type="scientific">Roseburia inulinivorans</name>
    <dbReference type="NCBI Taxonomy" id="360807"/>
    <lineage>
        <taxon>Bacteria</taxon>
        <taxon>Bacillati</taxon>
        <taxon>Bacillota</taxon>
        <taxon>Clostridia</taxon>
        <taxon>Lachnospirales</taxon>
        <taxon>Lachnospiraceae</taxon>
        <taxon>Roseburia</taxon>
    </lineage>
</organism>
<protein>
    <recommendedName>
        <fullName evidence="1">DUF4097 domain-containing protein</fullName>
    </recommendedName>
</protein>
<dbReference type="STRING" id="360807.ERS852392_03048"/>
<feature type="domain" description="DUF4097" evidence="1">
    <location>
        <begin position="161"/>
        <end position="364"/>
    </location>
</feature>
<evidence type="ECO:0000313" key="2">
    <source>
        <dbReference type="EMBL" id="CRL40785.1"/>
    </source>
</evidence>
<dbReference type="OrthoDB" id="1654962at2"/>
<dbReference type="AlphaFoldDB" id="A0A0M6WT95"/>
<keyword evidence="3" id="KW-1185">Reference proteome</keyword>
<dbReference type="Pfam" id="PF13349">
    <property type="entry name" value="DUF4097"/>
    <property type="match status" value="1"/>
</dbReference>
<gene>
    <name evidence="2" type="ORF">RIL183_27381</name>
</gene>
<name>A0A0M6WT95_9FIRM</name>
<dbReference type="Proteomes" id="UP000049828">
    <property type="component" value="Unassembled WGS sequence"/>
</dbReference>
<reference evidence="3" key="1">
    <citation type="submission" date="2015-05" db="EMBL/GenBank/DDBJ databases">
        <authorList>
            <consortium name="Pathogen Informatics"/>
        </authorList>
    </citation>
    <scope>NUCLEOTIDE SEQUENCE [LARGE SCALE GENOMIC DNA]</scope>
    <source>
        <strain evidence="3">L1-83</strain>
    </source>
</reference>
<dbReference type="RefSeq" id="WP_021923435.1">
    <property type="nucleotide sequence ID" value="NZ_CVRS01000085.1"/>
</dbReference>
<evidence type="ECO:0000313" key="3">
    <source>
        <dbReference type="Proteomes" id="UP000049828"/>
    </source>
</evidence>
<dbReference type="Gene3D" id="2.160.20.120">
    <property type="match status" value="1"/>
</dbReference>
<sequence length="368" mass="39718">MKKFTKIILIIAGSLAALGIVFSGIAAVMGAGWSTIHRKALAGELDFGNWHIGNGVYYAYDQGHGILDHFWDDDYDDWDDDYDDDDDWDDDDWDNDDWDDEDDELMDDNRAVESFGSWILNLTDLKSEPAGTESCIIPYPASEAASLKLELDVVNELIFEVSDSADEISIKMENGYQDYLSTKQKDSALKVSYHSGHHHFEKGPTFTVVLPRQCENLTLDIVVGAGDISMESEAFTARKVNVSVGVGELSVNQISASEKAVFEVGTGDVSILNGQFPKVSIEAGVGDAVFSGSVSNKLEVEAGTGDVNVSLTGTEKSYAFDLSAGLGEIRLNGQSKGAFDAEYETGSNGGAEVELTAGVGDISVLTEK</sequence>
<evidence type="ECO:0000259" key="1">
    <source>
        <dbReference type="Pfam" id="PF13349"/>
    </source>
</evidence>
<accession>A0A0M6WT95</accession>